<reference evidence="3 4" key="1">
    <citation type="submission" date="2023-05" db="EMBL/GenBank/DDBJ databases">
        <title>A 100% complete, gapless, phased diploid assembly of the Scenedesmus obliquus UTEX 3031 genome.</title>
        <authorList>
            <person name="Biondi T.C."/>
            <person name="Hanschen E.R."/>
            <person name="Kwon T."/>
            <person name="Eng W."/>
            <person name="Kruse C.P.S."/>
            <person name="Koehler S.I."/>
            <person name="Kunde Y."/>
            <person name="Gleasner C.D."/>
            <person name="You Mak K.T."/>
            <person name="Polle J."/>
            <person name="Hovde B.T."/>
            <person name="Starkenburg S.R."/>
        </authorList>
    </citation>
    <scope>NUCLEOTIDE SEQUENCE [LARGE SCALE GENOMIC DNA]</scope>
    <source>
        <strain evidence="3 4">DOE0152z</strain>
    </source>
</reference>
<keyword evidence="2" id="KW-0472">Membrane</keyword>
<protein>
    <submittedName>
        <fullName evidence="3">Uncharacterized protein</fullName>
    </submittedName>
</protein>
<dbReference type="EMBL" id="CP126223">
    <property type="protein sequence ID" value="WIA23743.1"/>
    <property type="molecule type" value="Genomic_DNA"/>
</dbReference>
<keyword evidence="4" id="KW-1185">Reference proteome</keyword>
<evidence type="ECO:0000256" key="1">
    <source>
        <dbReference type="SAM" id="MobiDB-lite"/>
    </source>
</evidence>
<proteinExistence type="predicted"/>
<feature type="region of interest" description="Disordered" evidence="1">
    <location>
        <begin position="66"/>
        <end position="85"/>
    </location>
</feature>
<dbReference type="Proteomes" id="UP001244341">
    <property type="component" value="Chromosome 16b"/>
</dbReference>
<keyword evidence="2" id="KW-1133">Transmembrane helix</keyword>
<feature type="transmembrane region" description="Helical" evidence="2">
    <location>
        <begin position="241"/>
        <end position="264"/>
    </location>
</feature>
<feature type="compositionally biased region" description="Low complexity" evidence="1">
    <location>
        <begin position="66"/>
        <end position="79"/>
    </location>
</feature>
<evidence type="ECO:0000256" key="2">
    <source>
        <dbReference type="SAM" id="Phobius"/>
    </source>
</evidence>
<gene>
    <name evidence="3" type="ORF">OEZ85_000422</name>
</gene>
<sequence>MAVCHDLNRLFSAVSGEAFALSSLAQQAHQQLEEHNHRRKQTAHLHCLQCHWYSSQSTSCTLASPSSSSSRNSAAMTGAAGKGGGLSGWLSKASGVSSSRDSSKLDQWQKDEDGTAYQSLWSPDVASAMGYGKNGRSGSAFQWWIPLLSALLAVGGFIAWAVFAFRARNATQAALDAAGLRLEWWAAQAAVLLATAVCFPVLTLLALGVSLWRAHLARQLNIHAPTKRWARRSKAWQTANVASSCLLYGVAGLMVASLAAHAVWAFSAAAAHYSAYYAIKYVDPVWGGVGRVVNASEALVGNFLGLAAQLPVVGGRRLAEYDPAAGQIVITRRLMQADVDAMPAATREAGLAAGRALQQLPDLVNGLGGLLNTAANAIGSANVVPAQVGAQLANLRDLPFLPQLLPNGTDNPLFATLSSVTEAVQGQLLGRSGGCPGWCVDLRDQSWIKDGCLCNLDRVKAAYPHLGPIYRNAVPAAGMVVAMLAAATWLLLHAASQWARTRSEAKLLQRLPNAAQLAAAAHSGNGAAAAGSGKGLPVTQMDASALPAV</sequence>
<accession>A0ABY8UQ95</accession>
<name>A0ABY8UQ95_TETOB</name>
<organism evidence="3 4">
    <name type="scientific">Tetradesmus obliquus</name>
    <name type="common">Green alga</name>
    <name type="synonym">Acutodesmus obliquus</name>
    <dbReference type="NCBI Taxonomy" id="3088"/>
    <lineage>
        <taxon>Eukaryota</taxon>
        <taxon>Viridiplantae</taxon>
        <taxon>Chlorophyta</taxon>
        <taxon>core chlorophytes</taxon>
        <taxon>Chlorophyceae</taxon>
        <taxon>CS clade</taxon>
        <taxon>Sphaeropleales</taxon>
        <taxon>Scenedesmaceae</taxon>
        <taxon>Tetradesmus</taxon>
    </lineage>
</organism>
<feature type="transmembrane region" description="Helical" evidence="2">
    <location>
        <begin position="143"/>
        <end position="165"/>
    </location>
</feature>
<keyword evidence="2" id="KW-0812">Transmembrane</keyword>
<evidence type="ECO:0000313" key="4">
    <source>
        <dbReference type="Proteomes" id="UP001244341"/>
    </source>
</evidence>
<feature type="transmembrane region" description="Helical" evidence="2">
    <location>
        <begin position="473"/>
        <end position="492"/>
    </location>
</feature>
<feature type="transmembrane region" description="Helical" evidence="2">
    <location>
        <begin position="185"/>
        <end position="212"/>
    </location>
</feature>
<evidence type="ECO:0000313" key="3">
    <source>
        <dbReference type="EMBL" id="WIA23743.1"/>
    </source>
</evidence>